<dbReference type="Proteomes" id="UP001652397">
    <property type="component" value="Unassembled WGS sequence"/>
</dbReference>
<dbReference type="InterPro" id="IPR027417">
    <property type="entry name" value="P-loop_NTPase"/>
</dbReference>
<gene>
    <name evidence="2" type="ORF">OCV66_09610</name>
</gene>
<dbReference type="InterPro" id="IPR049945">
    <property type="entry name" value="AAA_22"/>
</dbReference>
<name>A0ABT2U444_9FIRM</name>
<keyword evidence="2" id="KW-0547">Nucleotide-binding</keyword>
<dbReference type="Gene3D" id="3.40.50.300">
    <property type="entry name" value="P-loop containing nucleotide triphosphate hydrolases"/>
    <property type="match status" value="1"/>
</dbReference>
<organism evidence="2 3">
    <name type="scientific">Agathobaculum ammoniilyticum</name>
    <dbReference type="NCBI Taxonomy" id="2981778"/>
    <lineage>
        <taxon>Bacteria</taxon>
        <taxon>Bacillati</taxon>
        <taxon>Bacillota</taxon>
        <taxon>Clostridia</taxon>
        <taxon>Eubacteriales</taxon>
        <taxon>Butyricicoccaceae</taxon>
        <taxon>Agathobaculum</taxon>
    </lineage>
</organism>
<proteinExistence type="predicted"/>
<keyword evidence="3" id="KW-1185">Reference proteome</keyword>
<dbReference type="EMBL" id="JAOQJE010000007">
    <property type="protein sequence ID" value="MCU6789340.1"/>
    <property type="molecule type" value="Genomic_DNA"/>
</dbReference>
<protein>
    <submittedName>
        <fullName evidence="2">ATP-binding protein</fullName>
    </submittedName>
</protein>
<evidence type="ECO:0000313" key="3">
    <source>
        <dbReference type="Proteomes" id="UP001652397"/>
    </source>
</evidence>
<keyword evidence="2" id="KW-0067">ATP-binding</keyword>
<dbReference type="Pfam" id="PF13401">
    <property type="entry name" value="AAA_22"/>
    <property type="match status" value="1"/>
</dbReference>
<feature type="domain" description="ORC1/DEAH AAA+ ATPase" evidence="1">
    <location>
        <begin position="105"/>
        <end position="260"/>
    </location>
</feature>
<accession>A0ABT2U444</accession>
<sequence>MSMRSQMTGNPFLESVPEQMDRETFFRRIYGRPPFPPDMADITQQERHVCLSYLSGLYIPMDYLYTVYDILLRAIRTTYTTKTMLDTVRQMQALRDHGSAGFATQAQSGSLLGVPGIGKTSAVRRCLSLLPQCITHTEYKGKPFYKKQILYLFVECPADCSIKTLAYSMIAAVDRAIGSEYFRIAARQSRLSASALVTQVKIICLNHGIGLIVVDELQNVISTAEKNRQIKPLVKFLVELVNDTCTSLYFVGTSEADQLFSQQEHLKRRTRGLRLLPLKPDAAYRTFLEQVWQYQVTPGRMVLTDAAANRIYDHSGGIPAYILQIFQESQAQALTQGKHCMDEQDIKQAIELLSLSVPKRYAAGTSLSDFSVPVIEEQGLLDTDTAEAEVNRMYAKPRGRKAKARSADDLLELWKRTGRADAFCELLIDCGLAERMV</sequence>
<reference evidence="2 3" key="1">
    <citation type="journal article" date="2021" name="ISME Commun">
        <title>Automated analysis of genomic sequences facilitates high-throughput and comprehensive description of bacteria.</title>
        <authorList>
            <person name="Hitch T.C.A."/>
        </authorList>
    </citation>
    <scope>NUCLEOTIDE SEQUENCE [LARGE SCALE GENOMIC DNA]</scope>
    <source>
        <strain evidence="2 3">Sanger_34</strain>
    </source>
</reference>
<evidence type="ECO:0000313" key="2">
    <source>
        <dbReference type="EMBL" id="MCU6789340.1"/>
    </source>
</evidence>
<dbReference type="GO" id="GO:0005524">
    <property type="term" value="F:ATP binding"/>
    <property type="evidence" value="ECO:0007669"/>
    <property type="project" value="UniProtKB-KW"/>
</dbReference>
<comment type="caution">
    <text evidence="2">The sequence shown here is derived from an EMBL/GenBank/DDBJ whole genome shotgun (WGS) entry which is preliminary data.</text>
</comment>
<dbReference type="RefSeq" id="WP_147574198.1">
    <property type="nucleotide sequence ID" value="NZ_JAOQJE010000007.1"/>
</dbReference>
<evidence type="ECO:0000259" key="1">
    <source>
        <dbReference type="Pfam" id="PF13401"/>
    </source>
</evidence>
<dbReference type="SUPFAM" id="SSF52540">
    <property type="entry name" value="P-loop containing nucleoside triphosphate hydrolases"/>
    <property type="match status" value="1"/>
</dbReference>